<accession>W9XLI7</accession>
<proteinExistence type="predicted"/>
<sequence length="283" mass="31675">MPLLLVTKDQENQLLECLVELEKDTDKGKMVEKLTTVVLALGDNLKLGQSTEQYDDKIREARRRIDQRMKQQDYLEVKDMMTKGAQQLVDALSQEQEGQEIPDEQAQRGTKRKLAEEVEGQLKMLERMSKKMRCHVEKETEAAESLLDGNRMRRHVVEEETEAAQSLFGEEPDHAAIAAILGNINATSTSGKARSTSETARASSTAESLFAYWPDTPDRSTAVKKMAPGTAVSASMPKAKSGRRYVSNSYFRCLVNPSSPARHDAEDARKGQDSDKRQAKNQN</sequence>
<name>W9XLI7_9EURO</name>
<dbReference type="GeneID" id="19171466"/>
<dbReference type="EMBL" id="AMGY01000006">
    <property type="protein sequence ID" value="EXJ81078.1"/>
    <property type="molecule type" value="Genomic_DNA"/>
</dbReference>
<evidence type="ECO:0000313" key="3">
    <source>
        <dbReference type="Proteomes" id="UP000019478"/>
    </source>
</evidence>
<comment type="caution">
    <text evidence="2">The sequence shown here is derived from an EMBL/GenBank/DDBJ whole genome shotgun (WGS) entry which is preliminary data.</text>
</comment>
<dbReference type="HOGENOM" id="CLU_983524_0_0_1"/>
<feature type="region of interest" description="Disordered" evidence="1">
    <location>
        <begin position="256"/>
        <end position="283"/>
    </location>
</feature>
<dbReference type="RefSeq" id="XP_007735666.1">
    <property type="nucleotide sequence ID" value="XM_007737476.1"/>
</dbReference>
<gene>
    <name evidence="2" type="ORF">A1O3_07366</name>
</gene>
<evidence type="ECO:0000313" key="2">
    <source>
        <dbReference type="EMBL" id="EXJ81078.1"/>
    </source>
</evidence>
<feature type="compositionally biased region" description="Basic and acidic residues" evidence="1">
    <location>
        <begin position="261"/>
        <end position="283"/>
    </location>
</feature>
<organism evidence="2 3">
    <name type="scientific">Capronia epimyces CBS 606.96</name>
    <dbReference type="NCBI Taxonomy" id="1182542"/>
    <lineage>
        <taxon>Eukaryota</taxon>
        <taxon>Fungi</taxon>
        <taxon>Dikarya</taxon>
        <taxon>Ascomycota</taxon>
        <taxon>Pezizomycotina</taxon>
        <taxon>Eurotiomycetes</taxon>
        <taxon>Chaetothyriomycetidae</taxon>
        <taxon>Chaetothyriales</taxon>
        <taxon>Herpotrichiellaceae</taxon>
        <taxon>Capronia</taxon>
    </lineage>
</organism>
<feature type="region of interest" description="Disordered" evidence="1">
    <location>
        <begin position="92"/>
        <end position="113"/>
    </location>
</feature>
<protein>
    <submittedName>
        <fullName evidence="2">Uncharacterized protein</fullName>
    </submittedName>
</protein>
<keyword evidence="3" id="KW-1185">Reference proteome</keyword>
<dbReference type="AlphaFoldDB" id="W9XLI7"/>
<dbReference type="Proteomes" id="UP000019478">
    <property type="component" value="Unassembled WGS sequence"/>
</dbReference>
<evidence type="ECO:0000256" key="1">
    <source>
        <dbReference type="SAM" id="MobiDB-lite"/>
    </source>
</evidence>
<reference evidence="2 3" key="1">
    <citation type="submission" date="2013-03" db="EMBL/GenBank/DDBJ databases">
        <title>The Genome Sequence of Capronia epimyces CBS 606.96.</title>
        <authorList>
            <consortium name="The Broad Institute Genomics Platform"/>
            <person name="Cuomo C."/>
            <person name="de Hoog S."/>
            <person name="Gorbushina A."/>
            <person name="Walker B."/>
            <person name="Young S.K."/>
            <person name="Zeng Q."/>
            <person name="Gargeya S."/>
            <person name="Fitzgerald M."/>
            <person name="Haas B."/>
            <person name="Abouelleil A."/>
            <person name="Allen A.W."/>
            <person name="Alvarado L."/>
            <person name="Arachchi H.M."/>
            <person name="Berlin A.M."/>
            <person name="Chapman S.B."/>
            <person name="Gainer-Dewar J."/>
            <person name="Goldberg J."/>
            <person name="Griggs A."/>
            <person name="Gujja S."/>
            <person name="Hansen M."/>
            <person name="Howarth C."/>
            <person name="Imamovic A."/>
            <person name="Ireland A."/>
            <person name="Larimer J."/>
            <person name="McCowan C."/>
            <person name="Murphy C."/>
            <person name="Pearson M."/>
            <person name="Poon T.W."/>
            <person name="Priest M."/>
            <person name="Roberts A."/>
            <person name="Saif S."/>
            <person name="Shea T."/>
            <person name="Sisk P."/>
            <person name="Sykes S."/>
            <person name="Wortman J."/>
            <person name="Nusbaum C."/>
            <person name="Birren B."/>
        </authorList>
    </citation>
    <scope>NUCLEOTIDE SEQUENCE [LARGE SCALE GENOMIC DNA]</scope>
    <source>
        <strain evidence="2 3">CBS 606.96</strain>
    </source>
</reference>